<dbReference type="Proteomes" id="UP000831775">
    <property type="component" value="Chromosome"/>
</dbReference>
<keyword evidence="2" id="KW-0732">Signal</keyword>
<dbReference type="RefSeq" id="WP_244683938.1">
    <property type="nucleotide sequence ID" value="NZ_CP095043.1"/>
</dbReference>
<feature type="compositionally biased region" description="Low complexity" evidence="1">
    <location>
        <begin position="24"/>
        <end position="44"/>
    </location>
</feature>
<dbReference type="EMBL" id="CP095043">
    <property type="protein sequence ID" value="UOQ59106.1"/>
    <property type="molecule type" value="Genomic_DNA"/>
</dbReference>
<dbReference type="PROSITE" id="PS51257">
    <property type="entry name" value="PROKAR_LIPOPROTEIN"/>
    <property type="match status" value="1"/>
</dbReference>
<evidence type="ECO:0008006" key="5">
    <source>
        <dbReference type="Google" id="ProtNLM"/>
    </source>
</evidence>
<evidence type="ECO:0000256" key="1">
    <source>
        <dbReference type="SAM" id="MobiDB-lite"/>
    </source>
</evidence>
<keyword evidence="4" id="KW-1185">Reference proteome</keyword>
<feature type="chain" id="PRO_5047429384" description="Lipoprotein" evidence="2">
    <location>
        <begin position="22"/>
        <end position="234"/>
    </location>
</feature>
<sequence>MTRRLGSAALVVLALSFGAMGCAPEPESPSVAPTTSAPPATTTPTPAPPTEEPWVRFVDDRMVYSFETPPGWTVEEVPSAYAPEELLQYVIRDSDGAEQLYFSSAVIGLGGSCESLPALGLEELDVVPAEIPGYVPAADTSFTPLVPPRVVFRAAETESGVIGSIALDDTQPIDACFIYNLLHPAAGPMTFADSTQVSANFPPRTFASMDEARAFVDTEEYATLQRILRSLRIG</sequence>
<evidence type="ECO:0000313" key="3">
    <source>
        <dbReference type="EMBL" id="UOQ59106.1"/>
    </source>
</evidence>
<accession>A0ABY4FS40</accession>
<gene>
    <name evidence="3" type="ORF">MUN76_08540</name>
</gene>
<name>A0ABY4FS40_9MICO</name>
<feature type="region of interest" description="Disordered" evidence="1">
    <location>
        <begin position="24"/>
        <end position="52"/>
    </location>
</feature>
<evidence type="ECO:0000256" key="2">
    <source>
        <dbReference type="SAM" id="SignalP"/>
    </source>
</evidence>
<protein>
    <recommendedName>
        <fullName evidence="5">Lipoprotein</fullName>
    </recommendedName>
</protein>
<feature type="signal peptide" evidence="2">
    <location>
        <begin position="1"/>
        <end position="21"/>
    </location>
</feature>
<organism evidence="3 4">
    <name type="scientific">Leucobacter rhizosphaerae</name>
    <dbReference type="NCBI Taxonomy" id="2932245"/>
    <lineage>
        <taxon>Bacteria</taxon>
        <taxon>Bacillati</taxon>
        <taxon>Actinomycetota</taxon>
        <taxon>Actinomycetes</taxon>
        <taxon>Micrococcales</taxon>
        <taxon>Microbacteriaceae</taxon>
        <taxon>Leucobacter</taxon>
    </lineage>
</organism>
<proteinExistence type="predicted"/>
<evidence type="ECO:0000313" key="4">
    <source>
        <dbReference type="Proteomes" id="UP000831775"/>
    </source>
</evidence>
<reference evidence="3 4" key="1">
    <citation type="submission" date="2022-04" db="EMBL/GenBank/DDBJ databases">
        <title>Leucobacter sp. isolated from rhizosphere of onion.</title>
        <authorList>
            <person name="Won M."/>
            <person name="Lee C.-M."/>
            <person name="Woen H.-Y."/>
            <person name="Kwon S.-W."/>
        </authorList>
    </citation>
    <scope>NUCLEOTIDE SEQUENCE [LARGE SCALE GENOMIC DNA]</scope>
    <source>
        <strain evidence="3 4">H25R-14</strain>
    </source>
</reference>